<gene>
    <name evidence="8" type="primary">20349353</name>
    <name evidence="7" type="ORF">GGTG_08895</name>
</gene>
<dbReference type="RefSeq" id="XP_009225001.1">
    <property type="nucleotide sequence ID" value="XM_009226737.1"/>
</dbReference>
<feature type="transmembrane region" description="Helical" evidence="6">
    <location>
        <begin position="173"/>
        <end position="192"/>
    </location>
</feature>
<feature type="transmembrane region" description="Helical" evidence="6">
    <location>
        <begin position="199"/>
        <end position="227"/>
    </location>
</feature>
<evidence type="ECO:0000256" key="4">
    <source>
        <dbReference type="ARBA" id="ARBA00022989"/>
    </source>
</evidence>
<dbReference type="eggNOG" id="ENOG502S179">
    <property type="taxonomic scope" value="Eukaryota"/>
</dbReference>
<dbReference type="GeneID" id="20349353"/>
<organism evidence="7">
    <name type="scientific">Gaeumannomyces tritici (strain R3-111a-1)</name>
    <name type="common">Wheat and barley take-all root rot fungus</name>
    <name type="synonym">Gaeumannomyces graminis var. tritici</name>
    <dbReference type="NCBI Taxonomy" id="644352"/>
    <lineage>
        <taxon>Eukaryota</taxon>
        <taxon>Fungi</taxon>
        <taxon>Dikarya</taxon>
        <taxon>Ascomycota</taxon>
        <taxon>Pezizomycotina</taxon>
        <taxon>Sordariomycetes</taxon>
        <taxon>Sordariomycetidae</taxon>
        <taxon>Magnaporthales</taxon>
        <taxon>Magnaporthaceae</taxon>
        <taxon>Gaeumannomyces</taxon>
    </lineage>
</organism>
<reference evidence="7" key="2">
    <citation type="submission" date="2010-07" db="EMBL/GenBank/DDBJ databases">
        <authorList>
            <consortium name="The Broad Institute Genome Sequencing Platform"/>
            <consortium name="Broad Institute Genome Sequencing Center for Infectious Disease"/>
            <person name="Ma L.-J."/>
            <person name="Dead R."/>
            <person name="Young S."/>
            <person name="Zeng Q."/>
            <person name="Koehrsen M."/>
            <person name="Alvarado L."/>
            <person name="Berlin A."/>
            <person name="Chapman S.B."/>
            <person name="Chen Z."/>
            <person name="Freedman E."/>
            <person name="Gellesch M."/>
            <person name="Goldberg J."/>
            <person name="Griggs A."/>
            <person name="Gujja S."/>
            <person name="Heilman E.R."/>
            <person name="Heiman D."/>
            <person name="Hepburn T."/>
            <person name="Howarth C."/>
            <person name="Jen D."/>
            <person name="Larson L."/>
            <person name="Mehta T."/>
            <person name="Neiman D."/>
            <person name="Pearson M."/>
            <person name="Roberts A."/>
            <person name="Saif S."/>
            <person name="Shea T."/>
            <person name="Shenoy N."/>
            <person name="Sisk P."/>
            <person name="Stolte C."/>
            <person name="Sykes S."/>
            <person name="Walk T."/>
            <person name="White J."/>
            <person name="Yandava C."/>
            <person name="Haas B."/>
            <person name="Nusbaum C."/>
            <person name="Birren B."/>
        </authorList>
    </citation>
    <scope>NUCLEOTIDE SEQUENCE</scope>
    <source>
        <strain evidence="7">R3-111a-1</strain>
    </source>
</reference>
<accession>J3P5V5</accession>
<feature type="transmembrane region" description="Helical" evidence="6">
    <location>
        <begin position="104"/>
        <end position="122"/>
    </location>
</feature>
<keyword evidence="5 6" id="KW-0472">Membrane</keyword>
<evidence type="ECO:0000313" key="8">
    <source>
        <dbReference type="EnsemblFungi" id="EJT75057"/>
    </source>
</evidence>
<reference evidence="9" key="1">
    <citation type="submission" date="2010-07" db="EMBL/GenBank/DDBJ databases">
        <title>The genome sequence of Gaeumannomyces graminis var. tritici strain R3-111a-1.</title>
        <authorList>
            <consortium name="The Broad Institute Genome Sequencing Platform"/>
            <person name="Ma L.-J."/>
            <person name="Dead R."/>
            <person name="Young S."/>
            <person name="Zeng Q."/>
            <person name="Koehrsen M."/>
            <person name="Alvarado L."/>
            <person name="Berlin A."/>
            <person name="Chapman S.B."/>
            <person name="Chen Z."/>
            <person name="Freedman E."/>
            <person name="Gellesch M."/>
            <person name="Goldberg J."/>
            <person name="Griggs A."/>
            <person name="Gujja S."/>
            <person name="Heilman E.R."/>
            <person name="Heiman D."/>
            <person name="Hepburn T."/>
            <person name="Howarth C."/>
            <person name="Jen D."/>
            <person name="Larson L."/>
            <person name="Mehta T."/>
            <person name="Neiman D."/>
            <person name="Pearson M."/>
            <person name="Roberts A."/>
            <person name="Saif S."/>
            <person name="Shea T."/>
            <person name="Shenoy N."/>
            <person name="Sisk P."/>
            <person name="Stolte C."/>
            <person name="Sykes S."/>
            <person name="Walk T."/>
            <person name="White J."/>
            <person name="Yandava C."/>
            <person name="Haas B."/>
            <person name="Nusbaum C."/>
            <person name="Birren B."/>
        </authorList>
    </citation>
    <scope>NUCLEOTIDE SEQUENCE [LARGE SCALE GENOMIC DNA]</scope>
    <source>
        <strain evidence="9">R3-111a-1</strain>
    </source>
</reference>
<protein>
    <recommendedName>
        <fullName evidence="10">GPR1/FUN34/YaaH-class plasma membrane protein</fullName>
    </recommendedName>
</protein>
<reference evidence="8" key="4">
    <citation type="journal article" date="2015" name="G3 (Bethesda)">
        <title>Genome sequences of three phytopathogenic species of the Magnaporthaceae family of fungi.</title>
        <authorList>
            <person name="Okagaki L.H."/>
            <person name="Nunes C.C."/>
            <person name="Sailsbery J."/>
            <person name="Clay B."/>
            <person name="Brown D."/>
            <person name="John T."/>
            <person name="Oh Y."/>
            <person name="Young N."/>
            <person name="Fitzgerald M."/>
            <person name="Haas B.J."/>
            <person name="Zeng Q."/>
            <person name="Young S."/>
            <person name="Adiconis X."/>
            <person name="Fan L."/>
            <person name="Levin J.Z."/>
            <person name="Mitchell T.K."/>
            <person name="Okubara P.A."/>
            <person name="Farman M.L."/>
            <person name="Kohn L.M."/>
            <person name="Birren B."/>
            <person name="Ma L.-J."/>
            <person name="Dean R.A."/>
        </authorList>
    </citation>
    <scope>NUCLEOTIDE SEQUENCE</scope>
    <source>
        <strain evidence="8">R3-111a-1</strain>
    </source>
</reference>
<reference evidence="7" key="3">
    <citation type="submission" date="2010-09" db="EMBL/GenBank/DDBJ databases">
        <title>Annotation of Gaeumannomyces graminis var. tritici R3-111a-1.</title>
        <authorList>
            <consortium name="The Broad Institute Genome Sequencing Platform"/>
            <person name="Ma L.-J."/>
            <person name="Dead R."/>
            <person name="Young S.K."/>
            <person name="Zeng Q."/>
            <person name="Gargeya S."/>
            <person name="Fitzgerald M."/>
            <person name="Haas B."/>
            <person name="Abouelleil A."/>
            <person name="Alvarado L."/>
            <person name="Arachchi H.M."/>
            <person name="Berlin A."/>
            <person name="Brown A."/>
            <person name="Chapman S.B."/>
            <person name="Chen Z."/>
            <person name="Dunbar C."/>
            <person name="Freedman E."/>
            <person name="Gearin G."/>
            <person name="Gellesch M."/>
            <person name="Goldberg J."/>
            <person name="Griggs A."/>
            <person name="Gujja S."/>
            <person name="Heiman D."/>
            <person name="Howarth C."/>
            <person name="Larson L."/>
            <person name="Lui A."/>
            <person name="MacDonald P.J.P."/>
            <person name="Mehta T."/>
            <person name="Montmayeur A."/>
            <person name="Murphy C."/>
            <person name="Neiman D."/>
            <person name="Pearson M."/>
            <person name="Priest M."/>
            <person name="Roberts A."/>
            <person name="Saif S."/>
            <person name="Shea T."/>
            <person name="Shenoy N."/>
            <person name="Sisk P."/>
            <person name="Stolte C."/>
            <person name="Sykes S."/>
            <person name="Yandava C."/>
            <person name="Wortman J."/>
            <person name="Nusbaum C."/>
            <person name="Birren B."/>
        </authorList>
    </citation>
    <scope>NUCLEOTIDE SEQUENCE</scope>
    <source>
        <strain evidence="7">R3-111a-1</strain>
    </source>
</reference>
<keyword evidence="3 6" id="KW-0812">Transmembrane</keyword>
<dbReference type="AlphaFoldDB" id="J3P5V5"/>
<evidence type="ECO:0000256" key="1">
    <source>
        <dbReference type="ARBA" id="ARBA00004141"/>
    </source>
</evidence>
<comment type="similarity">
    <text evidence="2">Belongs to the acetate uptake transporter (AceTr) (TC 2.A.96) family.</text>
</comment>
<dbReference type="STRING" id="644352.J3P5V5"/>
<proteinExistence type="inferred from homology"/>
<keyword evidence="4 6" id="KW-1133">Transmembrane helix</keyword>
<reference evidence="8" key="5">
    <citation type="submission" date="2018-04" db="UniProtKB">
        <authorList>
            <consortium name="EnsemblFungi"/>
        </authorList>
    </citation>
    <scope>IDENTIFICATION</scope>
    <source>
        <strain evidence="8">R3-111a-1</strain>
    </source>
</reference>
<dbReference type="InterPro" id="IPR000791">
    <property type="entry name" value="Gpr1/Fun34/SatP-like"/>
</dbReference>
<dbReference type="VEuPathDB" id="FungiDB:GGTG_08895"/>
<dbReference type="Proteomes" id="UP000006039">
    <property type="component" value="Unassembled WGS sequence"/>
</dbReference>
<evidence type="ECO:0000313" key="9">
    <source>
        <dbReference type="Proteomes" id="UP000006039"/>
    </source>
</evidence>
<dbReference type="GO" id="GO:0015123">
    <property type="term" value="F:acetate transmembrane transporter activity"/>
    <property type="evidence" value="ECO:0007669"/>
    <property type="project" value="TreeGrafter"/>
</dbReference>
<dbReference type="HOGENOM" id="CLU_051062_4_0_1"/>
<evidence type="ECO:0000256" key="2">
    <source>
        <dbReference type="ARBA" id="ARBA00005587"/>
    </source>
</evidence>
<dbReference type="PANTHER" id="PTHR31123">
    <property type="entry name" value="ACCUMULATION OF DYADS PROTEIN 2-RELATED"/>
    <property type="match status" value="1"/>
</dbReference>
<keyword evidence="9" id="KW-1185">Reference proteome</keyword>
<dbReference type="Pfam" id="PF01184">
    <property type="entry name" value="Gpr1_Fun34_YaaH"/>
    <property type="match status" value="1"/>
</dbReference>
<sequence>MSGYRLTPRLSRGIRPTDMKPLVEKPMTFDDPMQHLRNARTVTISTELFEKMRVPEKAAEPRKRFGNPSPIGVVGIVITVTPLSFTLMGVAGAGGSPSAGIGTFYFFGGMLQIFTALMEWFLGSTFPSVVFATYGSFFLVFGASLTPGLAAFAPYAPAGADPALGLESKNFNANTAFIFLWMTILTLLFLVCSLRTNAVFVVVFAALTATLSALTASYFLLLAAAPIREGGTVILTAAAAASKAQAASFSVGAGVCALIASLAAWYLLASILFETLDFSFKLPVGDLSAWIRAGSHDAGHTV</sequence>
<dbReference type="PANTHER" id="PTHR31123:SF4">
    <property type="entry name" value="PROTEIN ALCS"/>
    <property type="match status" value="1"/>
</dbReference>
<evidence type="ECO:0000256" key="6">
    <source>
        <dbReference type="SAM" id="Phobius"/>
    </source>
</evidence>
<dbReference type="EMBL" id="GL385398">
    <property type="protein sequence ID" value="EJT75057.1"/>
    <property type="molecule type" value="Genomic_DNA"/>
</dbReference>
<evidence type="ECO:0000313" key="7">
    <source>
        <dbReference type="EMBL" id="EJT75057.1"/>
    </source>
</evidence>
<dbReference type="OrthoDB" id="3648309at2759"/>
<evidence type="ECO:0000256" key="3">
    <source>
        <dbReference type="ARBA" id="ARBA00022692"/>
    </source>
</evidence>
<feature type="transmembrane region" description="Helical" evidence="6">
    <location>
        <begin position="71"/>
        <end position="92"/>
    </location>
</feature>
<feature type="transmembrane region" description="Helical" evidence="6">
    <location>
        <begin position="247"/>
        <end position="273"/>
    </location>
</feature>
<dbReference type="EnsemblFungi" id="EJT75057">
    <property type="protein sequence ID" value="EJT75057"/>
    <property type="gene ID" value="GGTG_08895"/>
</dbReference>
<dbReference type="GO" id="GO:0005886">
    <property type="term" value="C:plasma membrane"/>
    <property type="evidence" value="ECO:0007669"/>
    <property type="project" value="TreeGrafter"/>
</dbReference>
<feature type="transmembrane region" description="Helical" evidence="6">
    <location>
        <begin position="129"/>
        <end position="153"/>
    </location>
</feature>
<comment type="subcellular location">
    <subcellularLocation>
        <location evidence="1">Membrane</location>
        <topology evidence="1">Multi-pass membrane protein</topology>
    </subcellularLocation>
</comment>
<name>J3P5V5_GAET3</name>
<evidence type="ECO:0000256" key="5">
    <source>
        <dbReference type="ARBA" id="ARBA00023136"/>
    </source>
</evidence>
<evidence type="ECO:0008006" key="10">
    <source>
        <dbReference type="Google" id="ProtNLM"/>
    </source>
</evidence>
<dbReference type="InterPro" id="IPR051633">
    <property type="entry name" value="AceTr"/>
</dbReference>